<reference evidence="1" key="1">
    <citation type="submission" date="2014-09" db="EMBL/GenBank/DDBJ databases">
        <authorList>
            <person name="Magalhaes I.L.F."/>
            <person name="Oliveira U."/>
            <person name="Santos F.R."/>
            <person name="Vidigal T.H.D.A."/>
            <person name="Brescovit A.D."/>
            <person name="Santos A.J."/>
        </authorList>
    </citation>
    <scope>NUCLEOTIDE SEQUENCE</scope>
    <source>
        <tissue evidence="1">Shoot tissue taken approximately 20 cm above the soil surface</tissue>
    </source>
</reference>
<dbReference type="EMBL" id="GBRH01270173">
    <property type="protein sequence ID" value="JAD27722.1"/>
    <property type="molecule type" value="Transcribed_RNA"/>
</dbReference>
<protein>
    <submittedName>
        <fullName evidence="1">Uncharacterized protein</fullName>
    </submittedName>
</protein>
<reference evidence="1" key="2">
    <citation type="journal article" date="2015" name="Data Brief">
        <title>Shoot transcriptome of the giant reed, Arundo donax.</title>
        <authorList>
            <person name="Barrero R.A."/>
            <person name="Guerrero F.D."/>
            <person name="Moolhuijzen P."/>
            <person name="Goolsby J.A."/>
            <person name="Tidwell J."/>
            <person name="Bellgard S.E."/>
            <person name="Bellgard M.I."/>
        </authorList>
    </citation>
    <scope>NUCLEOTIDE SEQUENCE</scope>
    <source>
        <tissue evidence="1">Shoot tissue taken approximately 20 cm above the soil surface</tissue>
    </source>
</reference>
<sequence length="42" mass="5061">MAPNNMIRIYLQQSLEFAYMHCQKMQLLHFLVTNQFCQSLLL</sequence>
<accession>A0A0A8YYN8</accession>
<organism evidence="1">
    <name type="scientific">Arundo donax</name>
    <name type="common">Giant reed</name>
    <name type="synonym">Donax arundinaceus</name>
    <dbReference type="NCBI Taxonomy" id="35708"/>
    <lineage>
        <taxon>Eukaryota</taxon>
        <taxon>Viridiplantae</taxon>
        <taxon>Streptophyta</taxon>
        <taxon>Embryophyta</taxon>
        <taxon>Tracheophyta</taxon>
        <taxon>Spermatophyta</taxon>
        <taxon>Magnoliopsida</taxon>
        <taxon>Liliopsida</taxon>
        <taxon>Poales</taxon>
        <taxon>Poaceae</taxon>
        <taxon>PACMAD clade</taxon>
        <taxon>Arundinoideae</taxon>
        <taxon>Arundineae</taxon>
        <taxon>Arundo</taxon>
    </lineage>
</organism>
<evidence type="ECO:0000313" key="1">
    <source>
        <dbReference type="EMBL" id="JAD27722.1"/>
    </source>
</evidence>
<name>A0A0A8YYN8_ARUDO</name>
<dbReference type="AlphaFoldDB" id="A0A0A8YYN8"/>
<proteinExistence type="predicted"/>